<evidence type="ECO:0000313" key="2">
    <source>
        <dbReference type="EMBL" id="WXA92214.1"/>
    </source>
</evidence>
<dbReference type="Gene3D" id="3.30.450.40">
    <property type="match status" value="1"/>
</dbReference>
<protein>
    <submittedName>
        <fullName evidence="2">GAF domain-containing protein</fullName>
    </submittedName>
</protein>
<dbReference type="Pfam" id="PF01590">
    <property type="entry name" value="GAF"/>
    <property type="match status" value="1"/>
</dbReference>
<organism evidence="2 3">
    <name type="scientific">Pendulispora brunnea</name>
    <dbReference type="NCBI Taxonomy" id="2905690"/>
    <lineage>
        <taxon>Bacteria</taxon>
        <taxon>Pseudomonadati</taxon>
        <taxon>Myxococcota</taxon>
        <taxon>Myxococcia</taxon>
        <taxon>Myxococcales</taxon>
        <taxon>Sorangiineae</taxon>
        <taxon>Pendulisporaceae</taxon>
        <taxon>Pendulispora</taxon>
    </lineage>
</organism>
<dbReference type="InterPro" id="IPR029016">
    <property type="entry name" value="GAF-like_dom_sf"/>
</dbReference>
<dbReference type="Proteomes" id="UP001379533">
    <property type="component" value="Chromosome"/>
</dbReference>
<proteinExistence type="predicted"/>
<dbReference type="InterPro" id="IPR003018">
    <property type="entry name" value="GAF"/>
</dbReference>
<evidence type="ECO:0000259" key="1">
    <source>
        <dbReference type="SMART" id="SM00065"/>
    </source>
</evidence>
<name>A0ABZ2K5Y8_9BACT</name>
<dbReference type="SMART" id="SM00065">
    <property type="entry name" value="GAF"/>
    <property type="match status" value="1"/>
</dbReference>
<keyword evidence="3" id="KW-1185">Reference proteome</keyword>
<sequence>MGDRCAQFFREAEKIGGIPAKVRLASLACITSAEAAASNDDLRLVTRLKDALEQVRSEIDARTGGFLDQAAIATGNNARLVAKLRHHVECFVDIMSQRSLILGNIREAARRTNEAASRAMDVARVSVWLIDDKRTKITCLDLFDTDKGTHSGGGELFATQYAPYFAALGYERTIIANDARKDARTSCLTKAYLEPLGIGAMLDVPIWVHDRLAGVVCHEHVGGPRQWDADEERLGYLLSSFVAIALEGPRSPRR</sequence>
<gene>
    <name evidence="2" type="ORF">LZC95_37885</name>
</gene>
<accession>A0ABZ2K5Y8</accession>
<reference evidence="2 3" key="1">
    <citation type="submission" date="2021-12" db="EMBL/GenBank/DDBJ databases">
        <title>Discovery of the Pendulisporaceae a myxobacterial family with distinct sporulation behavior and unique specialized metabolism.</title>
        <authorList>
            <person name="Garcia R."/>
            <person name="Popoff A."/>
            <person name="Bader C.D."/>
            <person name="Loehr J."/>
            <person name="Walesch S."/>
            <person name="Walt C."/>
            <person name="Boldt J."/>
            <person name="Bunk B."/>
            <person name="Haeckl F.J.F.P.J."/>
            <person name="Gunesch A.P."/>
            <person name="Birkelbach J."/>
            <person name="Nuebel U."/>
            <person name="Pietschmann T."/>
            <person name="Bach T."/>
            <person name="Mueller R."/>
        </authorList>
    </citation>
    <scope>NUCLEOTIDE SEQUENCE [LARGE SCALE GENOMIC DNA]</scope>
    <source>
        <strain evidence="2 3">MSr12523</strain>
    </source>
</reference>
<dbReference type="RefSeq" id="WP_394842831.1">
    <property type="nucleotide sequence ID" value="NZ_CP089982.1"/>
</dbReference>
<dbReference type="SUPFAM" id="SSF55781">
    <property type="entry name" value="GAF domain-like"/>
    <property type="match status" value="1"/>
</dbReference>
<evidence type="ECO:0000313" key="3">
    <source>
        <dbReference type="Proteomes" id="UP001379533"/>
    </source>
</evidence>
<feature type="domain" description="GAF" evidence="1">
    <location>
        <begin position="97"/>
        <end position="254"/>
    </location>
</feature>
<dbReference type="EMBL" id="CP089982">
    <property type="protein sequence ID" value="WXA92214.1"/>
    <property type="molecule type" value="Genomic_DNA"/>
</dbReference>